<dbReference type="Pfam" id="PF00198">
    <property type="entry name" value="2-oxoacid_dh"/>
    <property type="match status" value="1"/>
</dbReference>
<dbReference type="PANTHER" id="PTHR43178">
    <property type="entry name" value="DIHYDROLIPOAMIDE ACETYLTRANSFERASE COMPONENT OF PYRUVATE DEHYDROGENASE COMPLEX"/>
    <property type="match status" value="1"/>
</dbReference>
<keyword evidence="6" id="KW-1185">Reference proteome</keyword>
<evidence type="ECO:0000256" key="2">
    <source>
        <dbReference type="ARBA" id="ARBA00022679"/>
    </source>
</evidence>
<dbReference type="Proteomes" id="UP000576821">
    <property type="component" value="Unassembled WGS sequence"/>
</dbReference>
<gene>
    <name evidence="5" type="ORF">FHS54_002797</name>
</gene>
<proteinExistence type="predicted"/>
<dbReference type="InterPro" id="IPR023213">
    <property type="entry name" value="CAT-like_dom_sf"/>
</dbReference>
<dbReference type="GO" id="GO:0005737">
    <property type="term" value="C:cytoplasm"/>
    <property type="evidence" value="ECO:0007669"/>
    <property type="project" value="TreeGrafter"/>
</dbReference>
<dbReference type="SUPFAM" id="SSF52777">
    <property type="entry name" value="CoA-dependent acyltransferases"/>
    <property type="match status" value="1"/>
</dbReference>
<keyword evidence="5" id="KW-0670">Pyruvate</keyword>
<keyword evidence="3 5" id="KW-0012">Acyltransferase</keyword>
<evidence type="ECO:0000259" key="4">
    <source>
        <dbReference type="Pfam" id="PF00198"/>
    </source>
</evidence>
<dbReference type="Gene3D" id="3.30.559.10">
    <property type="entry name" value="Chloramphenicol acetyltransferase-like domain"/>
    <property type="match status" value="1"/>
</dbReference>
<dbReference type="RefSeq" id="WP_167304592.1">
    <property type="nucleotide sequence ID" value="NZ_JAASQR010000004.1"/>
</dbReference>
<sequence length="231" mass="24558">MAADNILRLTGIRGIIAQKMSESLQKTAQLSFFCDIDASALVAARNAWKAAGTKLGYEDLIIAALISVLREFPLFNAVETTQGVEPQEQIHVGCAIALPGALVAPAIFDAGSLPLPDIAQRRTDLVERARANKLSIAELTGATVTVTNLGLTRVEHFTPILSYPQQAIIGLGRMTPKPWVAQDGETIVVRPVMGLSLTVDHRIIDGAPAGDFLTRLAQQLEGGTGLSPAEN</sequence>
<dbReference type="InterPro" id="IPR050743">
    <property type="entry name" value="2-oxoacid_DH_E2_comp"/>
</dbReference>
<reference evidence="5 6" key="1">
    <citation type="submission" date="2020-03" db="EMBL/GenBank/DDBJ databases">
        <title>Genomic Encyclopedia of Type Strains, Phase IV (KMG-IV): sequencing the most valuable type-strain genomes for metagenomic binning, comparative biology and taxonomic classification.</title>
        <authorList>
            <person name="Goeker M."/>
        </authorList>
    </citation>
    <scope>NUCLEOTIDE SEQUENCE [LARGE SCALE GENOMIC DNA]</scope>
    <source>
        <strain evidence="5 6">DSM 21299</strain>
    </source>
</reference>
<dbReference type="GO" id="GO:0031405">
    <property type="term" value="F:lipoic acid binding"/>
    <property type="evidence" value="ECO:0007669"/>
    <property type="project" value="TreeGrafter"/>
</dbReference>
<organism evidence="5 6">
    <name type="scientific">Sphingobium vermicomposti</name>
    <dbReference type="NCBI Taxonomy" id="529005"/>
    <lineage>
        <taxon>Bacteria</taxon>
        <taxon>Pseudomonadati</taxon>
        <taxon>Pseudomonadota</taxon>
        <taxon>Alphaproteobacteria</taxon>
        <taxon>Sphingomonadales</taxon>
        <taxon>Sphingomonadaceae</taxon>
        <taxon>Sphingobium</taxon>
    </lineage>
</organism>
<evidence type="ECO:0000256" key="1">
    <source>
        <dbReference type="ARBA" id="ARBA00001938"/>
    </source>
</evidence>
<evidence type="ECO:0000313" key="5">
    <source>
        <dbReference type="EMBL" id="NIJ17797.1"/>
    </source>
</evidence>
<dbReference type="AlphaFoldDB" id="A0A846M6A2"/>
<protein>
    <submittedName>
        <fullName evidence="5">Pyruvate dehydrogenase E2 component (Dihydrolipoamide acetyltransferase)</fullName>
        <ecNumber evidence="5">2.3.1.12</ecNumber>
    </submittedName>
</protein>
<keyword evidence="2 5" id="KW-0808">Transferase</keyword>
<feature type="domain" description="2-oxoacid dehydrogenase acyltransferase catalytic" evidence="4">
    <location>
        <begin position="6"/>
        <end position="221"/>
    </location>
</feature>
<dbReference type="EMBL" id="JAASQR010000004">
    <property type="protein sequence ID" value="NIJ17797.1"/>
    <property type="molecule type" value="Genomic_DNA"/>
</dbReference>
<name>A0A846M6A2_9SPHN</name>
<dbReference type="InterPro" id="IPR001078">
    <property type="entry name" value="2-oxoacid_DH_actylTfrase"/>
</dbReference>
<evidence type="ECO:0000313" key="6">
    <source>
        <dbReference type="Proteomes" id="UP000576821"/>
    </source>
</evidence>
<accession>A0A846M6A2</accession>
<evidence type="ECO:0000256" key="3">
    <source>
        <dbReference type="ARBA" id="ARBA00023315"/>
    </source>
</evidence>
<dbReference type="PANTHER" id="PTHR43178:SF5">
    <property type="entry name" value="LIPOAMIDE ACYLTRANSFERASE COMPONENT OF BRANCHED-CHAIN ALPHA-KETO ACID DEHYDROGENASE COMPLEX, MITOCHONDRIAL"/>
    <property type="match status" value="1"/>
</dbReference>
<dbReference type="GO" id="GO:0004742">
    <property type="term" value="F:dihydrolipoyllysine-residue acetyltransferase activity"/>
    <property type="evidence" value="ECO:0007669"/>
    <property type="project" value="UniProtKB-EC"/>
</dbReference>
<comment type="cofactor">
    <cofactor evidence="1">
        <name>(R)-lipoate</name>
        <dbReference type="ChEBI" id="CHEBI:83088"/>
    </cofactor>
</comment>
<comment type="caution">
    <text evidence="5">The sequence shown here is derived from an EMBL/GenBank/DDBJ whole genome shotgun (WGS) entry which is preliminary data.</text>
</comment>
<dbReference type="EC" id="2.3.1.12" evidence="5"/>